<dbReference type="Proteomes" id="UP000281553">
    <property type="component" value="Unassembled WGS sequence"/>
</dbReference>
<name>A0A3P6T3U0_DIBLA</name>
<proteinExistence type="predicted"/>
<organism evidence="1 2">
    <name type="scientific">Dibothriocephalus latus</name>
    <name type="common">Fish tapeworm</name>
    <name type="synonym">Diphyllobothrium latum</name>
    <dbReference type="NCBI Taxonomy" id="60516"/>
    <lineage>
        <taxon>Eukaryota</taxon>
        <taxon>Metazoa</taxon>
        <taxon>Spiralia</taxon>
        <taxon>Lophotrochozoa</taxon>
        <taxon>Platyhelminthes</taxon>
        <taxon>Cestoda</taxon>
        <taxon>Eucestoda</taxon>
        <taxon>Diphyllobothriidea</taxon>
        <taxon>Diphyllobothriidae</taxon>
        <taxon>Dibothriocephalus</taxon>
    </lineage>
</organism>
<keyword evidence="2" id="KW-1185">Reference proteome</keyword>
<reference evidence="1 2" key="1">
    <citation type="submission" date="2018-11" db="EMBL/GenBank/DDBJ databases">
        <authorList>
            <consortium name="Pathogen Informatics"/>
        </authorList>
    </citation>
    <scope>NUCLEOTIDE SEQUENCE [LARGE SCALE GENOMIC DNA]</scope>
</reference>
<gene>
    <name evidence="1" type="ORF">DILT_LOCUS2651</name>
</gene>
<evidence type="ECO:0000313" key="2">
    <source>
        <dbReference type="Proteomes" id="UP000281553"/>
    </source>
</evidence>
<evidence type="ECO:0008006" key="3">
    <source>
        <dbReference type="Google" id="ProtNLM"/>
    </source>
</evidence>
<sequence>MASQIDYILVSSRFRSWVHDSRSLRDAETGNAHGSDHVLVRTRLKAHLSSAPKVPRARRLDVAKIRQPNTTEALSREIRSCFTNRADNEEGNPWSLLKTSVYGVAKKLIGCTQRRHNNWISVRTLQLSAETARARGRNDDSSRQLRKMTAKSAREDRKKYWAEIATSMEQALNVGDTRNLYQLIRKASGRLSSLSDLVRDVNGSFIADNATKIERWPEHFEHLLNFDTESTAPLLPSTAEPPAFFTYPVSCDPPSEGEIADA</sequence>
<dbReference type="AlphaFoldDB" id="A0A3P6T3U0"/>
<dbReference type="Gene3D" id="3.60.10.10">
    <property type="entry name" value="Endonuclease/exonuclease/phosphatase"/>
    <property type="match status" value="1"/>
</dbReference>
<dbReference type="EMBL" id="UYRU01042415">
    <property type="protein sequence ID" value="VDK75235.1"/>
    <property type="molecule type" value="Genomic_DNA"/>
</dbReference>
<dbReference type="InterPro" id="IPR036691">
    <property type="entry name" value="Endo/exonu/phosph_ase_sf"/>
</dbReference>
<dbReference type="OrthoDB" id="6246804at2759"/>
<evidence type="ECO:0000313" key="1">
    <source>
        <dbReference type="EMBL" id="VDK75235.1"/>
    </source>
</evidence>
<accession>A0A3P6T3U0</accession>
<protein>
    <recommendedName>
        <fullName evidence="3">Endonuclease/exonuclease/phosphatase domain-containing protein</fullName>
    </recommendedName>
</protein>